<dbReference type="GeneID" id="101699544"/>
<dbReference type="Pfam" id="PF15373">
    <property type="entry name" value="SAXO5-like"/>
    <property type="match status" value="1"/>
</dbReference>
<dbReference type="RefSeq" id="XP_004866097.1">
    <property type="nucleotide sequence ID" value="XM_004866040.2"/>
</dbReference>
<proteinExistence type="predicted"/>
<dbReference type="CTD" id="374877"/>
<gene>
    <name evidence="3" type="primary">Tex45</name>
</gene>
<accession>A0AAX6Q3W5</accession>
<evidence type="ECO:0000313" key="3">
    <source>
        <dbReference type="RefSeq" id="XP_004866097.1"/>
    </source>
</evidence>
<dbReference type="AlphaFoldDB" id="A0AAX6Q3W5"/>
<feature type="compositionally biased region" description="Basic and acidic residues" evidence="1">
    <location>
        <begin position="72"/>
        <end position="81"/>
    </location>
</feature>
<dbReference type="Proteomes" id="UP000694906">
    <property type="component" value="Unplaced"/>
</dbReference>
<evidence type="ECO:0000256" key="1">
    <source>
        <dbReference type="SAM" id="MobiDB-lite"/>
    </source>
</evidence>
<dbReference type="InterPro" id="IPR028001">
    <property type="entry name" value="SAXO5"/>
</dbReference>
<feature type="region of interest" description="Disordered" evidence="1">
    <location>
        <begin position="26"/>
        <end position="100"/>
    </location>
</feature>
<name>A0AAX6Q3W5_HETGA</name>
<organism evidence="2 3">
    <name type="scientific">Heterocephalus glaber</name>
    <name type="common">Naked mole rat</name>
    <dbReference type="NCBI Taxonomy" id="10181"/>
    <lineage>
        <taxon>Eukaryota</taxon>
        <taxon>Metazoa</taxon>
        <taxon>Chordata</taxon>
        <taxon>Craniata</taxon>
        <taxon>Vertebrata</taxon>
        <taxon>Euteleostomi</taxon>
        <taxon>Mammalia</taxon>
        <taxon>Eutheria</taxon>
        <taxon>Euarchontoglires</taxon>
        <taxon>Glires</taxon>
        <taxon>Rodentia</taxon>
        <taxon>Hystricomorpha</taxon>
        <taxon>Bathyergidae</taxon>
        <taxon>Heterocephalus</taxon>
    </lineage>
</organism>
<protein>
    <submittedName>
        <fullName evidence="3">LOW QUALITY PROTEIN: uncharacterized protein C19orf45 homolog</fullName>
    </submittedName>
</protein>
<reference evidence="3" key="1">
    <citation type="submission" date="2025-08" db="UniProtKB">
        <authorList>
            <consortium name="RefSeq"/>
        </authorList>
    </citation>
    <scope>IDENTIFICATION</scope>
</reference>
<dbReference type="PANTHER" id="PTHR34828">
    <property type="entry name" value="TESTIS-EXPRESSED PROTEIN 45"/>
    <property type="match status" value="1"/>
</dbReference>
<sequence length="497" mass="54966">MAASPLPPCPASRMDFLKAWRFALGPDPRLHQGTQRSTTHRDFPSHGPNARAQRVPQLPSAQLFQQDPGGSAEERVSEARRAFTPPAKAEGPQGRKAATRHRSLSLYAGARAGPGISSTRAAYRWPEVQARAGERIGGARLIFDLDSVPPGDKDKLRVPPTAYRTFFPPHDASPQPRAHCCHLGGANTLRWDYKGQKENSYKRQFQALLGPPASMCKRATFSVPLGDCQTGYGPVYSELKQTHAPQGLPPDRYDKAQAAAHIHCVSIPPGDSLFHGSTTVTDHFYAWDPEPFLLHHDQTPESHILKGNWCPGPGSLTTSMQDFYGQPPPPTQPTRRHMTHEKWQGHVTLGEPKLLGHVFQSTMHSAYCARDGGKPPKALSLHFTGTDLPQGSGEFDFSTTNQTMLKPHGTAGARKTPELPRRCKYIHLEFPLGRQRFFSTHYKEEFPCRYQGPAVLRLSNAQESYVPLGMPRHRGCPRGAIDPQASQLPLYPCSSQQ</sequence>
<keyword evidence="2" id="KW-1185">Reference proteome</keyword>
<dbReference type="PANTHER" id="PTHR34828:SF1">
    <property type="entry name" value="TESTIS-EXPRESSED PROTEIN 45"/>
    <property type="match status" value="1"/>
</dbReference>
<dbReference type="KEGG" id="hgl:101699544"/>
<evidence type="ECO:0000313" key="2">
    <source>
        <dbReference type="Proteomes" id="UP000694906"/>
    </source>
</evidence>